<evidence type="ECO:0000313" key="1">
    <source>
        <dbReference type="EMBL" id="EMB19921.1"/>
    </source>
</evidence>
<protein>
    <recommendedName>
        <fullName evidence="4">Helix-turn-helix domain-containing protein</fullName>
    </recommendedName>
</protein>
<dbReference type="PATRIC" id="fig|999437.3.peg.1776"/>
<dbReference type="AlphaFoldDB" id="M2ABC1"/>
<dbReference type="RefSeq" id="WP_010696350.1">
    <property type="nucleotide sequence ID" value="NZ_KB442454.1"/>
</dbReference>
<proteinExistence type="predicted"/>
<evidence type="ECO:0000313" key="3">
    <source>
        <dbReference type="Proteomes" id="UP000016183"/>
    </source>
</evidence>
<evidence type="ECO:0008006" key="4">
    <source>
        <dbReference type="Google" id="ProtNLM"/>
    </source>
</evidence>
<dbReference type="EMBL" id="AGDZ01000026">
    <property type="protein sequence ID" value="EMB22901.1"/>
    <property type="molecule type" value="Genomic_DNA"/>
</dbReference>
<sequence>MNIYKKSLEEIEAFPELMQIKIDILPNCPPILSSKEAAFVCNVSEPTIQRMISGGLLPVNSDHEVLKKDLINYIKSHSLADIPLM</sequence>
<dbReference type="EMBL" id="AGDZ01000038">
    <property type="protein sequence ID" value="EMB19921.1"/>
    <property type="molecule type" value="Genomic_DNA"/>
</dbReference>
<gene>
    <name evidence="2" type="ORF">HMPREF9733_01724</name>
    <name evidence="1" type="ORF">HMPREF9733_02600</name>
</gene>
<evidence type="ECO:0000313" key="2">
    <source>
        <dbReference type="EMBL" id="EMB22901.1"/>
    </source>
</evidence>
<dbReference type="Proteomes" id="UP000016183">
    <property type="component" value="Unassembled WGS sequence"/>
</dbReference>
<accession>M2ABC1</accession>
<organism evidence="1 3">
    <name type="scientific">Treponema denticola SP33</name>
    <dbReference type="NCBI Taxonomy" id="999437"/>
    <lineage>
        <taxon>Bacteria</taxon>
        <taxon>Pseudomonadati</taxon>
        <taxon>Spirochaetota</taxon>
        <taxon>Spirochaetia</taxon>
        <taxon>Spirochaetales</taxon>
        <taxon>Treponemataceae</taxon>
        <taxon>Treponema</taxon>
    </lineage>
</organism>
<reference evidence="1 3" key="1">
    <citation type="submission" date="2012-01" db="EMBL/GenBank/DDBJ databases">
        <title>The Genome Sequence of Treponema denticola SP33.</title>
        <authorList>
            <consortium name="The Broad Institute Genome Sequencing Platform"/>
            <person name="Earl A."/>
            <person name="Ward D."/>
            <person name="Feldgarden M."/>
            <person name="Gevers D."/>
            <person name="Blanton J.M."/>
            <person name="Fenno C.J."/>
            <person name="Baranova O.V."/>
            <person name="Mathney J."/>
            <person name="Dewhirst F.E."/>
            <person name="Izard J."/>
            <person name="Young S.K."/>
            <person name="Zeng Q."/>
            <person name="Gargeya S."/>
            <person name="Fitzgerald M."/>
            <person name="Haas B."/>
            <person name="Abouelleil A."/>
            <person name="Alvarado L."/>
            <person name="Arachchi H.M."/>
            <person name="Berlin A."/>
            <person name="Chapman S.B."/>
            <person name="Gearin G."/>
            <person name="Goldberg J."/>
            <person name="Griggs A."/>
            <person name="Gujja S."/>
            <person name="Hansen M."/>
            <person name="Heiman D."/>
            <person name="Howarth C."/>
            <person name="Larimer J."/>
            <person name="Lui A."/>
            <person name="MacDonald P.J.P."/>
            <person name="McCowen C."/>
            <person name="Montmayeur A."/>
            <person name="Murphy C."/>
            <person name="Neiman D."/>
            <person name="Pearson M."/>
            <person name="Priest M."/>
            <person name="Roberts A."/>
            <person name="Saif S."/>
            <person name="Shea T."/>
            <person name="Sisk P."/>
            <person name="Stolte C."/>
            <person name="Sykes S."/>
            <person name="Wortman J."/>
            <person name="Nusbaum C."/>
            <person name="Birren B."/>
        </authorList>
    </citation>
    <scope>NUCLEOTIDE SEQUENCE [LARGE SCALE GENOMIC DNA]</scope>
    <source>
        <strain evidence="1 3">SP33</strain>
    </source>
</reference>
<comment type="caution">
    <text evidence="1">The sequence shown here is derived from an EMBL/GenBank/DDBJ whole genome shotgun (WGS) entry which is preliminary data.</text>
</comment>
<name>M2ABC1_TREDN</name>
<dbReference type="HOGENOM" id="CLU_2511707_0_0_12"/>